<evidence type="ECO:0000313" key="5">
    <source>
        <dbReference type="Proteomes" id="UP001149009"/>
    </source>
</evidence>
<evidence type="ECO:0000259" key="3">
    <source>
        <dbReference type="Pfam" id="PF16998"/>
    </source>
</evidence>
<sequence>MRSSALILLAALMLSGCATGGLSRIAGDLSNPSEQASGETIGGIVGGGLIMGDLGANLSRRARLAGVDAEYVALEKTPPGQPVAWSDERSGSSGRVVAAPPYRVGSQDCRSYEHAVNAEGATRAARGTACRNEDGSWTLLN</sequence>
<accession>A0A9X2XC29</accession>
<dbReference type="InterPro" id="IPR016364">
    <property type="entry name" value="Surface_antigen_Rickettsia"/>
</dbReference>
<feature type="region of interest" description="Disordered" evidence="1">
    <location>
        <begin position="78"/>
        <end position="99"/>
    </location>
</feature>
<comment type="caution">
    <text evidence="4">The sequence shown here is derived from an EMBL/GenBank/DDBJ whole genome shotgun (WGS) entry which is preliminary data.</text>
</comment>
<keyword evidence="5" id="KW-1185">Reference proteome</keyword>
<dbReference type="Pfam" id="PF16998">
    <property type="entry name" value="17kDa_Anti_2"/>
    <property type="match status" value="1"/>
</dbReference>
<protein>
    <submittedName>
        <fullName evidence="4">RT0821/Lpp0805 family surface protein</fullName>
    </submittedName>
</protein>
<proteinExistence type="predicted"/>
<evidence type="ECO:0000256" key="1">
    <source>
        <dbReference type="SAM" id="MobiDB-lite"/>
    </source>
</evidence>
<reference evidence="4" key="1">
    <citation type="submission" date="2022-08" db="EMBL/GenBank/DDBJ databases">
        <title>Chelativorans sichuanense sp. nov., a paraffin oil-degrading bacterium isolated from a mixture of oil-based drill cuttings and paddy soil.</title>
        <authorList>
            <person name="Yu J."/>
            <person name="Liu H."/>
            <person name="Chen Q."/>
        </authorList>
    </citation>
    <scope>NUCLEOTIDE SEQUENCE</scope>
    <source>
        <strain evidence="4">SCAU 2101</strain>
    </source>
</reference>
<dbReference type="EMBL" id="JAODNV010000017">
    <property type="protein sequence ID" value="MCT8991620.1"/>
    <property type="molecule type" value="Genomic_DNA"/>
</dbReference>
<dbReference type="InterPro" id="IPR032635">
    <property type="entry name" value="Anti_2"/>
</dbReference>
<name>A0A9X2XC29_9HYPH</name>
<gene>
    <name evidence="4" type="ORF">NYR54_15180</name>
</gene>
<feature type="chain" id="PRO_5040925537" evidence="2">
    <location>
        <begin position="21"/>
        <end position="141"/>
    </location>
</feature>
<organism evidence="4 5">
    <name type="scientific">Chelativorans petroleitrophicus</name>
    <dbReference type="NCBI Taxonomy" id="2975484"/>
    <lineage>
        <taxon>Bacteria</taxon>
        <taxon>Pseudomonadati</taxon>
        <taxon>Pseudomonadota</taxon>
        <taxon>Alphaproteobacteria</taxon>
        <taxon>Hyphomicrobiales</taxon>
        <taxon>Phyllobacteriaceae</taxon>
        <taxon>Chelativorans</taxon>
    </lineage>
</organism>
<evidence type="ECO:0000313" key="4">
    <source>
        <dbReference type="EMBL" id="MCT8991620.1"/>
    </source>
</evidence>
<dbReference type="PIRSF" id="PIRSF002721">
    <property type="entry name" value="Surface_antigen_Rickettsia"/>
    <property type="match status" value="1"/>
</dbReference>
<dbReference type="PROSITE" id="PS51257">
    <property type="entry name" value="PROKAR_LIPOPROTEIN"/>
    <property type="match status" value="1"/>
</dbReference>
<feature type="domain" description="Surface antigen" evidence="3">
    <location>
        <begin position="81"/>
        <end position="140"/>
    </location>
</feature>
<dbReference type="AlphaFoldDB" id="A0A9X2XC29"/>
<keyword evidence="2" id="KW-0732">Signal</keyword>
<dbReference type="RefSeq" id="WP_261516549.1">
    <property type="nucleotide sequence ID" value="NZ_JAODNV010000017.1"/>
</dbReference>
<dbReference type="Proteomes" id="UP001149009">
    <property type="component" value="Unassembled WGS sequence"/>
</dbReference>
<evidence type="ECO:0000256" key="2">
    <source>
        <dbReference type="SAM" id="SignalP"/>
    </source>
</evidence>
<feature type="signal peptide" evidence="2">
    <location>
        <begin position="1"/>
        <end position="20"/>
    </location>
</feature>